<reference evidence="1" key="1">
    <citation type="journal article" date="2015" name="Nature">
        <title>Complex archaea that bridge the gap between prokaryotes and eukaryotes.</title>
        <authorList>
            <person name="Spang A."/>
            <person name="Saw J.H."/>
            <person name="Jorgensen S.L."/>
            <person name="Zaremba-Niedzwiedzka K."/>
            <person name="Martijn J."/>
            <person name="Lind A.E."/>
            <person name="van Eijk R."/>
            <person name="Schleper C."/>
            <person name="Guy L."/>
            <person name="Ettema T.J."/>
        </authorList>
    </citation>
    <scope>NUCLEOTIDE SEQUENCE</scope>
</reference>
<name>A0A0F9H2M4_9ZZZZ</name>
<dbReference type="EMBL" id="LAZR01016257">
    <property type="protein sequence ID" value="KKM05280.1"/>
    <property type="molecule type" value="Genomic_DNA"/>
</dbReference>
<proteinExistence type="predicted"/>
<gene>
    <name evidence="1" type="ORF">LCGC14_1755710</name>
</gene>
<dbReference type="AlphaFoldDB" id="A0A0F9H2M4"/>
<organism evidence="1">
    <name type="scientific">marine sediment metagenome</name>
    <dbReference type="NCBI Taxonomy" id="412755"/>
    <lineage>
        <taxon>unclassified sequences</taxon>
        <taxon>metagenomes</taxon>
        <taxon>ecological metagenomes</taxon>
    </lineage>
</organism>
<sequence>MNNGRWISKELNHLSDYMNNLQADLNAGNLESAKTNLGFIQGIVKGMVKRESQSLRGVDKMGASAKFVYKKFGPLILMLMKEASRGAGQEIGRKTRI</sequence>
<evidence type="ECO:0000313" key="1">
    <source>
        <dbReference type="EMBL" id="KKM05280.1"/>
    </source>
</evidence>
<accession>A0A0F9H2M4</accession>
<comment type="caution">
    <text evidence="1">The sequence shown here is derived from an EMBL/GenBank/DDBJ whole genome shotgun (WGS) entry which is preliminary data.</text>
</comment>
<protein>
    <submittedName>
        <fullName evidence="1">Uncharacterized protein</fullName>
    </submittedName>
</protein>